<keyword evidence="1" id="KW-0812">Transmembrane</keyword>
<dbReference type="EMBL" id="JAOTLW010000003">
    <property type="protein sequence ID" value="MDI5830687.1"/>
    <property type="molecule type" value="Genomic_DNA"/>
</dbReference>
<proteinExistence type="predicted"/>
<name>A0ABT6U8A4_9GAMM</name>
<accession>A0ABT6U8A4</accession>
<evidence type="ECO:0000256" key="1">
    <source>
        <dbReference type="SAM" id="Phobius"/>
    </source>
</evidence>
<evidence type="ECO:0000313" key="3">
    <source>
        <dbReference type="Proteomes" id="UP001159075"/>
    </source>
</evidence>
<keyword evidence="3" id="KW-1185">Reference proteome</keyword>
<evidence type="ECO:0000313" key="2">
    <source>
        <dbReference type="EMBL" id="MDI5830687.1"/>
    </source>
</evidence>
<comment type="caution">
    <text evidence="2">The sequence shown here is derived from an EMBL/GenBank/DDBJ whole genome shotgun (WGS) entry which is preliminary data.</text>
</comment>
<dbReference type="Proteomes" id="UP001159075">
    <property type="component" value="Unassembled WGS sequence"/>
</dbReference>
<sequence length="285" mass="32522">MTEEVDAIVKAINGLQQDGGYFKDYIFPIASAFFTSILGAVIAYITIKNQDIKASERLKLNSVNKWILLIEEARATLLAIKGNYHEGLSENPIERLSNVHEILFYANPITERYEALAFIAAKTKGTKLQKWGDIPRIRAMVNNYNYLLKLWDERNKLDRPIRQKIISTFSEGKAGATVNTDDIVECVGIADICMLINLTERVIKLTDDLIVEQNDFLVHFPRYAKTLIKIDKINDYGSVLNYSNNGNEKLLKLLEKSNKPSFESVEKIFEMKSDEIAKMHFTGYE</sequence>
<keyword evidence="1" id="KW-0472">Membrane</keyword>
<reference evidence="2 3" key="1">
    <citation type="submission" date="2022-09" db="EMBL/GenBank/DDBJ databases">
        <title>The outer-membrane cytochrome OmcA is essential for infection of Shewanella oneidensis by a zebrafish-associated bacteriophage.</title>
        <authorList>
            <person name="Grenfell A.W."/>
            <person name="Intile P."/>
            <person name="Mcfarlane J."/>
            <person name="Leung D."/>
            <person name="Abdalla K."/>
            <person name="Wold M."/>
            <person name="Kees E."/>
            <person name="Gralnick J."/>
        </authorList>
    </citation>
    <scope>NUCLEOTIDE SEQUENCE [LARGE SCALE GENOMIC DNA]</scope>
    <source>
        <strain evidence="2 3">NF-5</strain>
    </source>
</reference>
<protein>
    <submittedName>
        <fullName evidence="2">Uncharacterized protein</fullName>
    </submittedName>
</protein>
<dbReference type="RefSeq" id="WP_282679031.1">
    <property type="nucleotide sequence ID" value="NZ_JAOTLW010000003.1"/>
</dbReference>
<organism evidence="2 3">
    <name type="scientific">Shewanella xiamenensis</name>
    <dbReference type="NCBI Taxonomy" id="332186"/>
    <lineage>
        <taxon>Bacteria</taxon>
        <taxon>Pseudomonadati</taxon>
        <taxon>Pseudomonadota</taxon>
        <taxon>Gammaproteobacteria</taxon>
        <taxon>Alteromonadales</taxon>
        <taxon>Shewanellaceae</taxon>
        <taxon>Shewanella</taxon>
    </lineage>
</organism>
<feature type="transmembrane region" description="Helical" evidence="1">
    <location>
        <begin position="25"/>
        <end position="47"/>
    </location>
</feature>
<keyword evidence="1" id="KW-1133">Transmembrane helix</keyword>
<gene>
    <name evidence="2" type="ORF">ODY93_03840</name>
</gene>